<feature type="compositionally biased region" description="Acidic residues" evidence="1">
    <location>
        <begin position="78"/>
        <end position="88"/>
    </location>
</feature>
<dbReference type="EMBL" id="JAUESC010000003">
    <property type="protein sequence ID" value="KAK0602129.1"/>
    <property type="molecule type" value="Genomic_DNA"/>
</dbReference>
<reference evidence="2" key="2">
    <citation type="submission" date="2023-06" db="EMBL/GenBank/DDBJ databases">
        <authorList>
            <person name="Swenson N.G."/>
            <person name="Wegrzyn J.L."/>
            <person name="Mcevoy S.L."/>
        </authorList>
    </citation>
    <scope>NUCLEOTIDE SEQUENCE</scope>
    <source>
        <strain evidence="2">NS2018</strain>
        <tissue evidence="2">Leaf</tissue>
    </source>
</reference>
<feature type="region of interest" description="Disordered" evidence="1">
    <location>
        <begin position="45"/>
        <end position="73"/>
    </location>
</feature>
<sequence>MSRSKDKGTTEDSSIPVDLKIWKEALVGEMRQLMREELDHLHERLDQVENARAEQPQPVPQARGRQRVPVRREVNDYYGDEYGEEEESVGGPTIDPEATEFRAAMEISRCEHEERARAELDPRGKGPLIDE</sequence>
<feature type="region of interest" description="Disordered" evidence="1">
    <location>
        <begin position="112"/>
        <end position="131"/>
    </location>
</feature>
<evidence type="ECO:0000313" key="2">
    <source>
        <dbReference type="EMBL" id="KAK0602129.1"/>
    </source>
</evidence>
<proteinExistence type="predicted"/>
<feature type="region of interest" description="Disordered" evidence="1">
    <location>
        <begin position="78"/>
        <end position="97"/>
    </location>
</feature>
<keyword evidence="3" id="KW-1185">Reference proteome</keyword>
<dbReference type="AlphaFoldDB" id="A0AA39T7Q9"/>
<name>A0AA39T7Q9_ACESA</name>
<comment type="caution">
    <text evidence="2">The sequence shown here is derived from an EMBL/GenBank/DDBJ whole genome shotgun (WGS) entry which is preliminary data.</text>
</comment>
<dbReference type="Proteomes" id="UP001168877">
    <property type="component" value="Unassembled WGS sequence"/>
</dbReference>
<reference evidence="2" key="1">
    <citation type="journal article" date="2022" name="Plant J.">
        <title>Strategies of tolerance reflected in two North American maple genomes.</title>
        <authorList>
            <person name="McEvoy S.L."/>
            <person name="Sezen U.U."/>
            <person name="Trouern-Trend A."/>
            <person name="McMahon S.M."/>
            <person name="Schaberg P.G."/>
            <person name="Yang J."/>
            <person name="Wegrzyn J.L."/>
            <person name="Swenson N.G."/>
        </authorList>
    </citation>
    <scope>NUCLEOTIDE SEQUENCE</scope>
    <source>
        <strain evidence="2">NS2018</strain>
    </source>
</reference>
<accession>A0AA39T7Q9</accession>
<evidence type="ECO:0000313" key="3">
    <source>
        <dbReference type="Proteomes" id="UP001168877"/>
    </source>
</evidence>
<feature type="compositionally biased region" description="Basic and acidic residues" evidence="1">
    <location>
        <begin position="112"/>
        <end position="124"/>
    </location>
</feature>
<organism evidence="2 3">
    <name type="scientific">Acer saccharum</name>
    <name type="common">Sugar maple</name>
    <dbReference type="NCBI Taxonomy" id="4024"/>
    <lineage>
        <taxon>Eukaryota</taxon>
        <taxon>Viridiplantae</taxon>
        <taxon>Streptophyta</taxon>
        <taxon>Embryophyta</taxon>
        <taxon>Tracheophyta</taxon>
        <taxon>Spermatophyta</taxon>
        <taxon>Magnoliopsida</taxon>
        <taxon>eudicotyledons</taxon>
        <taxon>Gunneridae</taxon>
        <taxon>Pentapetalae</taxon>
        <taxon>rosids</taxon>
        <taxon>malvids</taxon>
        <taxon>Sapindales</taxon>
        <taxon>Sapindaceae</taxon>
        <taxon>Hippocastanoideae</taxon>
        <taxon>Acereae</taxon>
        <taxon>Acer</taxon>
    </lineage>
</organism>
<gene>
    <name evidence="2" type="ORF">LWI29_030609</name>
</gene>
<evidence type="ECO:0000256" key="1">
    <source>
        <dbReference type="SAM" id="MobiDB-lite"/>
    </source>
</evidence>
<protein>
    <submittedName>
        <fullName evidence="2">Uncharacterized protein</fullName>
    </submittedName>
</protein>